<evidence type="ECO:0000313" key="3">
    <source>
        <dbReference type="Proteomes" id="UP000006729"/>
    </source>
</evidence>
<dbReference type="AlphaFoldDB" id="A0A2K2BZ60"/>
<reference evidence="2 3" key="1">
    <citation type="journal article" date="2006" name="Science">
        <title>The genome of black cottonwood, Populus trichocarpa (Torr. &amp; Gray).</title>
        <authorList>
            <person name="Tuskan G.A."/>
            <person name="Difazio S."/>
            <person name="Jansson S."/>
            <person name="Bohlmann J."/>
            <person name="Grigoriev I."/>
            <person name="Hellsten U."/>
            <person name="Putnam N."/>
            <person name="Ralph S."/>
            <person name="Rombauts S."/>
            <person name="Salamov A."/>
            <person name="Schein J."/>
            <person name="Sterck L."/>
            <person name="Aerts A."/>
            <person name="Bhalerao R.R."/>
            <person name="Bhalerao R.P."/>
            <person name="Blaudez D."/>
            <person name="Boerjan W."/>
            <person name="Brun A."/>
            <person name="Brunner A."/>
            <person name="Busov V."/>
            <person name="Campbell M."/>
            <person name="Carlson J."/>
            <person name="Chalot M."/>
            <person name="Chapman J."/>
            <person name="Chen G.L."/>
            <person name="Cooper D."/>
            <person name="Coutinho P.M."/>
            <person name="Couturier J."/>
            <person name="Covert S."/>
            <person name="Cronk Q."/>
            <person name="Cunningham R."/>
            <person name="Davis J."/>
            <person name="Degroeve S."/>
            <person name="Dejardin A."/>
            <person name="Depamphilis C."/>
            <person name="Detter J."/>
            <person name="Dirks B."/>
            <person name="Dubchak I."/>
            <person name="Duplessis S."/>
            <person name="Ehlting J."/>
            <person name="Ellis B."/>
            <person name="Gendler K."/>
            <person name="Goodstein D."/>
            <person name="Gribskov M."/>
            <person name="Grimwood J."/>
            <person name="Groover A."/>
            <person name="Gunter L."/>
            <person name="Hamberger B."/>
            <person name="Heinze B."/>
            <person name="Helariutta Y."/>
            <person name="Henrissat B."/>
            <person name="Holligan D."/>
            <person name="Holt R."/>
            <person name="Huang W."/>
            <person name="Islam-Faridi N."/>
            <person name="Jones S."/>
            <person name="Jones-Rhoades M."/>
            <person name="Jorgensen R."/>
            <person name="Joshi C."/>
            <person name="Kangasjarvi J."/>
            <person name="Karlsson J."/>
            <person name="Kelleher C."/>
            <person name="Kirkpatrick R."/>
            <person name="Kirst M."/>
            <person name="Kohler A."/>
            <person name="Kalluri U."/>
            <person name="Larimer F."/>
            <person name="Leebens-Mack J."/>
            <person name="Leple J.C."/>
            <person name="Locascio P."/>
            <person name="Lou Y."/>
            <person name="Lucas S."/>
            <person name="Martin F."/>
            <person name="Montanini B."/>
            <person name="Napoli C."/>
            <person name="Nelson D.R."/>
            <person name="Nelson C."/>
            <person name="Nieminen K."/>
            <person name="Nilsson O."/>
            <person name="Pereda V."/>
            <person name="Peter G."/>
            <person name="Philippe R."/>
            <person name="Pilate G."/>
            <person name="Poliakov A."/>
            <person name="Razumovskaya J."/>
            <person name="Richardson P."/>
            <person name="Rinaldi C."/>
            <person name="Ritland K."/>
            <person name="Rouze P."/>
            <person name="Ryaboy D."/>
            <person name="Schmutz J."/>
            <person name="Schrader J."/>
            <person name="Segerman B."/>
            <person name="Shin H."/>
            <person name="Siddiqui A."/>
            <person name="Sterky F."/>
            <person name="Terry A."/>
            <person name="Tsai C.J."/>
            <person name="Uberbacher E."/>
            <person name="Unneberg P."/>
            <person name="Vahala J."/>
            <person name="Wall K."/>
            <person name="Wessler S."/>
            <person name="Yang G."/>
            <person name="Yin T."/>
            <person name="Douglas C."/>
            <person name="Marra M."/>
            <person name="Sandberg G."/>
            <person name="Van de Peer Y."/>
            <person name="Rokhsar D."/>
        </authorList>
    </citation>
    <scope>NUCLEOTIDE SEQUENCE [LARGE SCALE GENOMIC DNA]</scope>
    <source>
        <strain evidence="3">cv. Nisqually</strain>
    </source>
</reference>
<protein>
    <recommendedName>
        <fullName evidence="4">DUF761 domain-containing protein</fullName>
    </recommendedName>
</protein>
<feature type="compositionally biased region" description="Polar residues" evidence="1">
    <location>
        <begin position="1"/>
        <end position="19"/>
    </location>
</feature>
<dbReference type="PANTHER" id="PTHR33098:SF46">
    <property type="entry name" value="COTTON FIBER PROTEIN"/>
    <property type="match status" value="1"/>
</dbReference>
<dbReference type="Pfam" id="PF05553">
    <property type="entry name" value="DUF761"/>
    <property type="match status" value="1"/>
</dbReference>
<dbReference type="InParanoid" id="A0A2K2BZ60"/>
<dbReference type="InterPro" id="IPR008480">
    <property type="entry name" value="DUF761_pln"/>
</dbReference>
<dbReference type="PANTHER" id="PTHR33098">
    <property type="entry name" value="COTTON FIBER (DUF761)"/>
    <property type="match status" value="1"/>
</dbReference>
<evidence type="ECO:0000256" key="1">
    <source>
        <dbReference type="SAM" id="MobiDB-lite"/>
    </source>
</evidence>
<sequence length="90" mass="10378">MKNNRSIPPQHQGSTTFEARNNDFHTCKQDREAVRSHAVENKATNNKLASKPYQDVDASAEAFIKKFRQQLTIQRLESIENYEQMVARGL</sequence>
<proteinExistence type="predicted"/>
<evidence type="ECO:0008006" key="4">
    <source>
        <dbReference type="Google" id="ProtNLM"/>
    </source>
</evidence>
<dbReference type="EMBL" id="CM009290">
    <property type="protein sequence ID" value="PNT55067.1"/>
    <property type="molecule type" value="Genomic_DNA"/>
</dbReference>
<dbReference type="Gramene" id="Potri.001G171701.1.v4.1">
    <property type="protein sequence ID" value="Potri.001G171701.1.v4.1"/>
    <property type="gene ID" value="Potri.001G171701.v4.1"/>
</dbReference>
<accession>A0A2K2BZ60</accession>
<name>A0A2K2BZ60_POPTR</name>
<dbReference type="OMA" id="CKQDREA"/>
<dbReference type="Proteomes" id="UP000006729">
    <property type="component" value="Chromosome 1"/>
</dbReference>
<feature type="region of interest" description="Disordered" evidence="1">
    <location>
        <begin position="1"/>
        <end position="23"/>
    </location>
</feature>
<evidence type="ECO:0000313" key="2">
    <source>
        <dbReference type="EMBL" id="PNT55067.1"/>
    </source>
</evidence>
<keyword evidence="3" id="KW-1185">Reference proteome</keyword>
<dbReference type="SMR" id="A0A2K2BZ60"/>
<organism evidence="2 3">
    <name type="scientific">Populus trichocarpa</name>
    <name type="common">Western balsam poplar</name>
    <name type="synonym">Populus balsamifera subsp. trichocarpa</name>
    <dbReference type="NCBI Taxonomy" id="3694"/>
    <lineage>
        <taxon>Eukaryota</taxon>
        <taxon>Viridiplantae</taxon>
        <taxon>Streptophyta</taxon>
        <taxon>Embryophyta</taxon>
        <taxon>Tracheophyta</taxon>
        <taxon>Spermatophyta</taxon>
        <taxon>Magnoliopsida</taxon>
        <taxon>eudicotyledons</taxon>
        <taxon>Gunneridae</taxon>
        <taxon>Pentapetalae</taxon>
        <taxon>rosids</taxon>
        <taxon>fabids</taxon>
        <taxon>Malpighiales</taxon>
        <taxon>Salicaceae</taxon>
        <taxon>Saliceae</taxon>
        <taxon>Populus</taxon>
    </lineage>
</organism>
<gene>
    <name evidence="2" type="ORF">POPTR_001G171700</name>
</gene>